<evidence type="ECO:0000313" key="3">
    <source>
        <dbReference type="EMBL" id="GBE83128.1"/>
    </source>
</evidence>
<name>A0A401GLS0_9APHY</name>
<protein>
    <submittedName>
        <fullName evidence="3">Uncharacterized protein</fullName>
    </submittedName>
</protein>
<proteinExistence type="predicted"/>
<gene>
    <name evidence="3" type="ORF">SCP_0501750</name>
</gene>
<evidence type="ECO:0000313" key="4">
    <source>
        <dbReference type="Proteomes" id="UP000287166"/>
    </source>
</evidence>
<dbReference type="OrthoDB" id="2339190at2759"/>
<reference evidence="3 4" key="1">
    <citation type="journal article" date="2018" name="Sci. Rep.">
        <title>Genome sequence of the cauliflower mushroom Sparassis crispa (Hanabiratake) and its association with beneficial usage.</title>
        <authorList>
            <person name="Kiyama R."/>
            <person name="Furutani Y."/>
            <person name="Kawaguchi K."/>
            <person name="Nakanishi T."/>
        </authorList>
    </citation>
    <scope>NUCLEOTIDE SEQUENCE [LARGE SCALE GENOMIC DNA]</scope>
</reference>
<evidence type="ECO:0000256" key="2">
    <source>
        <dbReference type="SAM" id="SignalP"/>
    </source>
</evidence>
<feature type="region of interest" description="Disordered" evidence="1">
    <location>
        <begin position="129"/>
        <end position="253"/>
    </location>
</feature>
<accession>A0A401GLS0</accession>
<feature type="chain" id="PRO_5019550279" evidence="2">
    <location>
        <begin position="19"/>
        <end position="277"/>
    </location>
</feature>
<dbReference type="STRING" id="139825.A0A401GLS0"/>
<sequence>MISSTIYALSFLFVAATALPLAPRDVVAPPITYPVAGTVWTVGATETVTWDTSNLPPVANITNINGEVVLGYLTADSENLDFQSPLAQNFNITSGSVQIVVPDVPYRTNYILDLMGDSGNISPTFTIVGGSSSSSSAPASSTAPSSSSPVSSSPAASPSAPSSTAVSSPAESTPATAADAAPTSAVSSPAPSSVASSAPSSGSSGIASPPPSSGISALLSGSSTSSARTSASTSAATSATSAAPSATHTSTSGAWSWQRASGVTSLAVAALTAFVVL</sequence>
<evidence type="ECO:0000256" key="1">
    <source>
        <dbReference type="SAM" id="MobiDB-lite"/>
    </source>
</evidence>
<dbReference type="AlphaFoldDB" id="A0A401GLS0"/>
<dbReference type="EMBL" id="BFAD01000005">
    <property type="protein sequence ID" value="GBE83128.1"/>
    <property type="molecule type" value="Genomic_DNA"/>
</dbReference>
<dbReference type="RefSeq" id="XP_027614041.1">
    <property type="nucleotide sequence ID" value="XM_027758240.1"/>
</dbReference>
<dbReference type="InParanoid" id="A0A401GLS0"/>
<comment type="caution">
    <text evidence="3">The sequence shown here is derived from an EMBL/GenBank/DDBJ whole genome shotgun (WGS) entry which is preliminary data.</text>
</comment>
<organism evidence="3 4">
    <name type="scientific">Sparassis crispa</name>
    <dbReference type="NCBI Taxonomy" id="139825"/>
    <lineage>
        <taxon>Eukaryota</taxon>
        <taxon>Fungi</taxon>
        <taxon>Dikarya</taxon>
        <taxon>Basidiomycota</taxon>
        <taxon>Agaricomycotina</taxon>
        <taxon>Agaricomycetes</taxon>
        <taxon>Polyporales</taxon>
        <taxon>Sparassidaceae</taxon>
        <taxon>Sparassis</taxon>
    </lineage>
</organism>
<dbReference type="Proteomes" id="UP000287166">
    <property type="component" value="Unassembled WGS sequence"/>
</dbReference>
<feature type="signal peptide" evidence="2">
    <location>
        <begin position="1"/>
        <end position="18"/>
    </location>
</feature>
<keyword evidence="4" id="KW-1185">Reference proteome</keyword>
<dbReference type="GeneID" id="38780045"/>
<keyword evidence="2" id="KW-0732">Signal</keyword>